<dbReference type="GO" id="GO:0000460">
    <property type="term" value="P:maturation of 5.8S rRNA"/>
    <property type="evidence" value="ECO:0007669"/>
    <property type="project" value="TreeGrafter"/>
</dbReference>
<keyword evidence="6" id="KW-0963">Cytoplasm</keyword>
<dbReference type="InterPro" id="IPR007146">
    <property type="entry name" value="Sas10/Utp3/C1D"/>
</dbReference>
<dbReference type="PANTHER" id="PTHR15341">
    <property type="entry name" value="SUN-COR STEROID HORMONE RECEPTOR CO-REPRESSOR"/>
    <property type="match status" value="1"/>
</dbReference>
<evidence type="ECO:0000313" key="8">
    <source>
        <dbReference type="Proteomes" id="UP000001876"/>
    </source>
</evidence>
<dbReference type="STRING" id="564608.C1MJF4"/>
<sequence length="89" mass="10013">PDDIKEQLTKYEAAIAAVEEKLEPLLRVKKDDLDAALTPLERAKVHVALANATTTMFCMYLKAVGLDPAEHAAKYELERVELYRAKVEK</sequence>
<comment type="function">
    <text evidence="6">Plays a role in the recruitment of the exosome to pre-rRNA to mediate the 3'-5' end processing of the 5.8S rRNA.</text>
</comment>
<keyword evidence="6" id="KW-0238">DNA-binding</keyword>
<feature type="non-terminal residue" evidence="7">
    <location>
        <position position="1"/>
    </location>
</feature>
<dbReference type="OrthoDB" id="1421013at2759"/>
<keyword evidence="8" id="KW-1185">Reference proteome</keyword>
<dbReference type="PANTHER" id="PTHR15341:SF3">
    <property type="entry name" value="NUCLEAR NUCLEIC ACID-BINDING PROTEIN C1D"/>
    <property type="match status" value="1"/>
</dbReference>
<evidence type="ECO:0000256" key="1">
    <source>
        <dbReference type="ARBA" id="ARBA00004123"/>
    </source>
</evidence>
<dbReference type="GO" id="GO:0003723">
    <property type="term" value="F:RNA binding"/>
    <property type="evidence" value="ECO:0007669"/>
    <property type="project" value="UniProtKB-UniRule"/>
</dbReference>
<keyword evidence="3 6" id="KW-0698">rRNA processing</keyword>
<keyword evidence="5 6" id="KW-0539">Nucleus</keyword>
<reference evidence="7 8" key="1">
    <citation type="journal article" date="2009" name="Science">
        <title>Green evolution and dynamic adaptations revealed by genomes of the marine picoeukaryotes Micromonas.</title>
        <authorList>
            <person name="Worden A.Z."/>
            <person name="Lee J.H."/>
            <person name="Mock T."/>
            <person name="Rouze P."/>
            <person name="Simmons M.P."/>
            <person name="Aerts A.L."/>
            <person name="Allen A.E."/>
            <person name="Cuvelier M.L."/>
            <person name="Derelle E."/>
            <person name="Everett M.V."/>
            <person name="Foulon E."/>
            <person name="Grimwood J."/>
            <person name="Gundlach H."/>
            <person name="Henrissat B."/>
            <person name="Napoli C."/>
            <person name="McDonald S.M."/>
            <person name="Parker M.S."/>
            <person name="Rombauts S."/>
            <person name="Salamov A."/>
            <person name="Von Dassow P."/>
            <person name="Badger J.H."/>
            <person name="Coutinho P.M."/>
            <person name="Demir E."/>
            <person name="Dubchak I."/>
            <person name="Gentemann C."/>
            <person name="Eikrem W."/>
            <person name="Gready J.E."/>
            <person name="John U."/>
            <person name="Lanier W."/>
            <person name="Lindquist E.A."/>
            <person name="Lucas S."/>
            <person name="Mayer K.F."/>
            <person name="Moreau H."/>
            <person name="Not F."/>
            <person name="Otillar R."/>
            <person name="Panaud O."/>
            <person name="Pangilinan J."/>
            <person name="Paulsen I."/>
            <person name="Piegu B."/>
            <person name="Poliakov A."/>
            <person name="Robbens S."/>
            <person name="Schmutz J."/>
            <person name="Toulza E."/>
            <person name="Wyss T."/>
            <person name="Zelensky A."/>
            <person name="Zhou K."/>
            <person name="Armbrust E.V."/>
            <person name="Bhattacharya D."/>
            <person name="Goodenough U.W."/>
            <person name="Van de Peer Y."/>
            <person name="Grigoriev I.V."/>
        </authorList>
    </citation>
    <scope>NUCLEOTIDE SEQUENCE [LARGE SCALE GENOMIC DNA]</scope>
    <source>
        <strain evidence="7 8">CCMP1545</strain>
    </source>
</reference>
<dbReference type="eggNOG" id="KOG4835">
    <property type="taxonomic scope" value="Eukaryota"/>
</dbReference>
<keyword evidence="4 6" id="KW-0694">RNA-binding</keyword>
<dbReference type="GO" id="GO:0000178">
    <property type="term" value="C:exosome (RNase complex)"/>
    <property type="evidence" value="ECO:0007669"/>
    <property type="project" value="TreeGrafter"/>
</dbReference>
<evidence type="ECO:0000256" key="2">
    <source>
        <dbReference type="ARBA" id="ARBA00009154"/>
    </source>
</evidence>
<dbReference type="GO" id="GO:0005737">
    <property type="term" value="C:cytoplasm"/>
    <property type="evidence" value="ECO:0007669"/>
    <property type="project" value="UniProtKB-SubCell"/>
</dbReference>
<proteinExistence type="inferred from homology"/>
<evidence type="ECO:0000256" key="6">
    <source>
        <dbReference type="RuleBase" id="RU368003"/>
    </source>
</evidence>
<protein>
    <recommendedName>
        <fullName evidence="6">Nuclear nucleic acid-binding protein C1D</fullName>
    </recommendedName>
</protein>
<comment type="similarity">
    <text evidence="2 6">Belongs to the C1D family.</text>
</comment>
<evidence type="ECO:0000256" key="4">
    <source>
        <dbReference type="ARBA" id="ARBA00022884"/>
    </source>
</evidence>
<dbReference type="GeneID" id="9680526"/>
<dbReference type="GO" id="GO:0003677">
    <property type="term" value="F:DNA binding"/>
    <property type="evidence" value="ECO:0007669"/>
    <property type="project" value="UniProtKB-KW"/>
</dbReference>
<accession>C1MJF4</accession>
<name>C1MJF4_MICPC</name>
<dbReference type="KEGG" id="mpp:MICPUCDRAFT_8873"/>
<feature type="non-terminal residue" evidence="7">
    <location>
        <position position="89"/>
    </location>
</feature>
<gene>
    <name evidence="7" type="ORF">MICPUCDRAFT_8873</name>
</gene>
<evidence type="ECO:0000256" key="3">
    <source>
        <dbReference type="ARBA" id="ARBA00022552"/>
    </source>
</evidence>
<dbReference type="GO" id="GO:0005730">
    <property type="term" value="C:nucleolus"/>
    <property type="evidence" value="ECO:0007669"/>
    <property type="project" value="UniProtKB-SubCell"/>
</dbReference>
<dbReference type="Pfam" id="PF04000">
    <property type="entry name" value="Sas10_Utp3"/>
    <property type="match status" value="1"/>
</dbReference>
<dbReference type="AlphaFoldDB" id="C1MJF4"/>
<dbReference type="GO" id="GO:0010468">
    <property type="term" value="P:regulation of gene expression"/>
    <property type="evidence" value="ECO:0007669"/>
    <property type="project" value="TreeGrafter"/>
</dbReference>
<comment type="subcellular location">
    <subcellularLocation>
        <location evidence="6">Cytoplasm</location>
    </subcellularLocation>
    <subcellularLocation>
        <location evidence="6">Nucleus</location>
        <location evidence="6">Nucleolus</location>
    </subcellularLocation>
    <subcellularLocation>
        <location evidence="1 6">Nucleus</location>
    </subcellularLocation>
</comment>
<dbReference type="EMBL" id="GG663735">
    <property type="protein sequence ID" value="EEH60557.1"/>
    <property type="molecule type" value="Genomic_DNA"/>
</dbReference>
<dbReference type="InterPro" id="IPR011082">
    <property type="entry name" value="Exosome-assoc_fac/DNA_repair"/>
</dbReference>
<dbReference type="RefSeq" id="XP_003055305.1">
    <property type="nucleotide sequence ID" value="XM_003055259.1"/>
</dbReference>
<comment type="subunit">
    <text evidence="6">Monomer and homodimer.</text>
</comment>
<evidence type="ECO:0000313" key="7">
    <source>
        <dbReference type="EMBL" id="EEH60557.1"/>
    </source>
</evidence>
<evidence type="ECO:0000256" key="5">
    <source>
        <dbReference type="ARBA" id="ARBA00023242"/>
    </source>
</evidence>
<dbReference type="Proteomes" id="UP000001876">
    <property type="component" value="Unassembled WGS sequence"/>
</dbReference>
<organism evidence="8">
    <name type="scientific">Micromonas pusilla (strain CCMP1545)</name>
    <name type="common">Picoplanktonic green alga</name>
    <dbReference type="NCBI Taxonomy" id="564608"/>
    <lineage>
        <taxon>Eukaryota</taxon>
        <taxon>Viridiplantae</taxon>
        <taxon>Chlorophyta</taxon>
        <taxon>Mamiellophyceae</taxon>
        <taxon>Mamiellales</taxon>
        <taxon>Mamiellaceae</taxon>
        <taxon>Micromonas</taxon>
    </lineage>
</organism>